<organism evidence="1 2">
    <name type="scientific">Suillus plorans</name>
    <dbReference type="NCBI Taxonomy" id="116603"/>
    <lineage>
        <taxon>Eukaryota</taxon>
        <taxon>Fungi</taxon>
        <taxon>Dikarya</taxon>
        <taxon>Basidiomycota</taxon>
        <taxon>Agaricomycotina</taxon>
        <taxon>Agaricomycetes</taxon>
        <taxon>Agaricomycetidae</taxon>
        <taxon>Boletales</taxon>
        <taxon>Suillineae</taxon>
        <taxon>Suillaceae</taxon>
        <taxon>Suillus</taxon>
    </lineage>
</organism>
<protein>
    <submittedName>
        <fullName evidence="1">Uncharacterized protein</fullName>
    </submittedName>
</protein>
<evidence type="ECO:0000313" key="2">
    <source>
        <dbReference type="Proteomes" id="UP000719766"/>
    </source>
</evidence>
<proteinExistence type="predicted"/>
<evidence type="ECO:0000313" key="1">
    <source>
        <dbReference type="EMBL" id="KAG1787947.1"/>
    </source>
</evidence>
<gene>
    <name evidence="1" type="ORF">HD556DRAFT_1312375</name>
</gene>
<dbReference type="Proteomes" id="UP000719766">
    <property type="component" value="Unassembled WGS sequence"/>
</dbReference>
<reference evidence="1" key="1">
    <citation type="journal article" date="2020" name="New Phytol.">
        <title>Comparative genomics reveals dynamic genome evolution in host specialist ectomycorrhizal fungi.</title>
        <authorList>
            <person name="Lofgren L.A."/>
            <person name="Nguyen N.H."/>
            <person name="Vilgalys R."/>
            <person name="Ruytinx J."/>
            <person name="Liao H.L."/>
            <person name="Branco S."/>
            <person name="Kuo A."/>
            <person name="LaButti K."/>
            <person name="Lipzen A."/>
            <person name="Andreopoulos W."/>
            <person name="Pangilinan J."/>
            <person name="Riley R."/>
            <person name="Hundley H."/>
            <person name="Na H."/>
            <person name="Barry K."/>
            <person name="Grigoriev I.V."/>
            <person name="Stajich J.E."/>
            <person name="Kennedy P.G."/>
        </authorList>
    </citation>
    <scope>NUCLEOTIDE SEQUENCE</scope>
    <source>
        <strain evidence="1">S12</strain>
    </source>
</reference>
<comment type="caution">
    <text evidence="1">The sequence shown here is derived from an EMBL/GenBank/DDBJ whole genome shotgun (WGS) entry which is preliminary data.</text>
</comment>
<dbReference type="GeneID" id="64594410"/>
<name>A0A9P7DD37_9AGAM</name>
<keyword evidence="2" id="KW-1185">Reference proteome</keyword>
<dbReference type="EMBL" id="JABBWE010000073">
    <property type="protein sequence ID" value="KAG1787947.1"/>
    <property type="molecule type" value="Genomic_DNA"/>
</dbReference>
<dbReference type="AlphaFoldDB" id="A0A9P7DD37"/>
<dbReference type="RefSeq" id="XP_041155241.1">
    <property type="nucleotide sequence ID" value="XM_041300646.1"/>
</dbReference>
<accession>A0A9P7DD37</accession>
<sequence length="107" mass="12965">MTPEWRGCLTGWTGWCFSPRDPRLLCTAFSLREYYLVFKRTRSNRSTYRRMHRKWNRFQMGFKRGAKAGRHLLVLVNQIKRRRATNFFLFVVVTGCRLQWSMERIVA</sequence>